<keyword evidence="1" id="KW-1133">Transmembrane helix</keyword>
<reference evidence="2 3" key="1">
    <citation type="submission" date="2018-04" db="EMBL/GenBank/DDBJ databases">
        <title>Complete genome uncultured novel isolate.</title>
        <authorList>
            <person name="Merlino G."/>
        </authorList>
    </citation>
    <scope>NUCLEOTIDE SEQUENCE [LARGE SCALE GENOMIC DNA]</scope>
    <source>
        <strain evidence="3">R1DC9</strain>
    </source>
</reference>
<dbReference type="EMBL" id="CP028923">
    <property type="protein sequence ID" value="QCK16845.1"/>
    <property type="molecule type" value="Genomic_DNA"/>
</dbReference>
<sequence length="250" mass="29221">MKRNKQFYARKLHRYLGLFIGIQFIGWTISGLYFSWNNIDDVHGDHMRKEIPALKFQQGMISPDSAFEKVNSVDPFDSIFSFRLIRIIDQQFYQIGYYSKNESESKVNVNFKLVNANTGELRKPLEENMAVQVASEQLVSPAKLNNVTLLSAVGDHHEYRGRRLPVWAVDFDDPDCTVYVSPELGTFQTIRHDQWRVFDFLWMFHTMDYAGRDNFNNWLLKLFSVFGLFTVASGFVLYVMSSRTIKKLKK</sequence>
<dbReference type="KEGG" id="fpf:DCC35_19950"/>
<dbReference type="InterPro" id="IPR005625">
    <property type="entry name" value="PepSY-ass_TM"/>
</dbReference>
<dbReference type="Pfam" id="PF03929">
    <property type="entry name" value="PepSY_TM"/>
    <property type="match status" value="1"/>
</dbReference>
<dbReference type="Proteomes" id="UP000298616">
    <property type="component" value="Chromosome"/>
</dbReference>
<protein>
    <recommendedName>
        <fullName evidence="4">PepSY-associated TM region</fullName>
    </recommendedName>
</protein>
<keyword evidence="1" id="KW-0472">Membrane</keyword>
<organism evidence="2 3">
    <name type="scientific">Mangrovivirga cuniculi</name>
    <dbReference type="NCBI Taxonomy" id="2715131"/>
    <lineage>
        <taxon>Bacteria</taxon>
        <taxon>Pseudomonadati</taxon>
        <taxon>Bacteroidota</taxon>
        <taxon>Cytophagia</taxon>
        <taxon>Cytophagales</taxon>
        <taxon>Mangrovivirgaceae</taxon>
        <taxon>Mangrovivirga</taxon>
    </lineage>
</organism>
<name>A0A4D7K1M0_9BACT</name>
<feature type="transmembrane region" description="Helical" evidence="1">
    <location>
        <begin position="12"/>
        <end position="36"/>
    </location>
</feature>
<evidence type="ECO:0000256" key="1">
    <source>
        <dbReference type="SAM" id="Phobius"/>
    </source>
</evidence>
<evidence type="ECO:0000313" key="2">
    <source>
        <dbReference type="EMBL" id="QCK16845.1"/>
    </source>
</evidence>
<evidence type="ECO:0008006" key="4">
    <source>
        <dbReference type="Google" id="ProtNLM"/>
    </source>
</evidence>
<keyword evidence="1" id="KW-0812">Transmembrane</keyword>
<dbReference type="RefSeq" id="WP_137092437.1">
    <property type="nucleotide sequence ID" value="NZ_CP028923.1"/>
</dbReference>
<dbReference type="AlphaFoldDB" id="A0A4D7K1M0"/>
<feature type="transmembrane region" description="Helical" evidence="1">
    <location>
        <begin position="218"/>
        <end position="240"/>
    </location>
</feature>
<dbReference type="OrthoDB" id="9806195at2"/>
<proteinExistence type="predicted"/>
<gene>
    <name evidence="2" type="ORF">DCC35_19950</name>
</gene>
<accession>A0A4D7K1M0</accession>
<keyword evidence="3" id="KW-1185">Reference proteome</keyword>
<evidence type="ECO:0000313" key="3">
    <source>
        <dbReference type="Proteomes" id="UP000298616"/>
    </source>
</evidence>